<evidence type="ECO:0000256" key="9">
    <source>
        <dbReference type="ARBA" id="ARBA00023002"/>
    </source>
</evidence>
<comment type="caution">
    <text evidence="19">The sequence shown here is derived from an EMBL/GenBank/DDBJ whole genome shotgun (WGS) entry which is preliminary data.</text>
</comment>
<dbReference type="GO" id="GO:0046872">
    <property type="term" value="F:metal ion binding"/>
    <property type="evidence" value="ECO:0007669"/>
    <property type="project" value="UniProtKB-KW"/>
</dbReference>
<name>A0A062U2Z8_9PROT</name>
<feature type="binding site" evidence="16">
    <location>
        <position position="167"/>
    </location>
    <ligand>
        <name>S-adenosyl-L-methionine</name>
        <dbReference type="ChEBI" id="CHEBI:59789"/>
        <label>2</label>
    </ligand>
</feature>
<feature type="binding site" evidence="16">
    <location>
        <position position="324"/>
    </location>
    <ligand>
        <name>S-adenosyl-L-methionine</name>
        <dbReference type="ChEBI" id="CHEBI:59789"/>
        <label>1</label>
    </ligand>
</feature>
<evidence type="ECO:0000256" key="6">
    <source>
        <dbReference type="ARBA" id="ARBA00022490"/>
    </source>
</evidence>
<evidence type="ECO:0000256" key="16">
    <source>
        <dbReference type="PIRSR" id="PIRSR000167-1"/>
    </source>
</evidence>
<dbReference type="InterPro" id="IPR023404">
    <property type="entry name" value="rSAM_horseshoe"/>
</dbReference>
<feature type="domain" description="Radical SAM core" evidence="18">
    <location>
        <begin position="41"/>
        <end position="275"/>
    </location>
</feature>
<dbReference type="GO" id="GO:0005737">
    <property type="term" value="C:cytoplasm"/>
    <property type="evidence" value="ECO:0007669"/>
    <property type="project" value="UniProtKB-SubCell"/>
</dbReference>
<reference evidence="19 20" key="1">
    <citation type="journal article" date="2014" name="Antonie Van Leeuwenhoek">
        <title>Hyphomonas beringensis sp. nov. and Hyphomonas chukchiensis sp. nov., isolated from surface seawater of the Bering Sea and Chukchi Sea.</title>
        <authorList>
            <person name="Li C."/>
            <person name="Lai Q."/>
            <person name="Li G."/>
            <person name="Dong C."/>
            <person name="Wang J."/>
            <person name="Liao Y."/>
            <person name="Shao Z."/>
        </authorList>
    </citation>
    <scope>NUCLEOTIDE SEQUENCE [LARGE SCALE GENOMIC DNA]</scope>
    <source>
        <strain evidence="19 20">25B14_1</strain>
    </source>
</reference>
<evidence type="ECO:0000313" key="20">
    <source>
        <dbReference type="Proteomes" id="UP000027037"/>
    </source>
</evidence>
<evidence type="ECO:0000256" key="1">
    <source>
        <dbReference type="ARBA" id="ARBA00004496"/>
    </source>
</evidence>
<protein>
    <recommendedName>
        <fullName evidence="15">Coproporphyrinogen-III oxidase</fullName>
        <ecNumber evidence="15">1.3.98.3</ecNumber>
    </recommendedName>
</protein>
<comment type="subunit">
    <text evidence="4">Monomer.</text>
</comment>
<dbReference type="PANTHER" id="PTHR13932:SF6">
    <property type="entry name" value="OXYGEN-INDEPENDENT COPROPORPHYRINOGEN III OXIDASE"/>
    <property type="match status" value="1"/>
</dbReference>
<dbReference type="SUPFAM" id="SSF102114">
    <property type="entry name" value="Radical SAM enzymes"/>
    <property type="match status" value="1"/>
</dbReference>
<evidence type="ECO:0000256" key="8">
    <source>
        <dbReference type="ARBA" id="ARBA00022723"/>
    </source>
</evidence>
<keyword evidence="12 15" id="KW-0627">Porphyrin biosynthesis</keyword>
<dbReference type="NCBIfam" id="TIGR00538">
    <property type="entry name" value="hemN"/>
    <property type="match status" value="1"/>
</dbReference>
<dbReference type="Proteomes" id="UP000027037">
    <property type="component" value="Unassembled WGS sequence"/>
</dbReference>
<dbReference type="PANTHER" id="PTHR13932">
    <property type="entry name" value="COPROPORPHYRINIGEN III OXIDASE"/>
    <property type="match status" value="1"/>
</dbReference>
<dbReference type="SFLD" id="SFLDS00029">
    <property type="entry name" value="Radical_SAM"/>
    <property type="match status" value="1"/>
</dbReference>
<keyword evidence="6 15" id="KW-0963">Cytoplasm</keyword>
<dbReference type="OrthoDB" id="9808022at2"/>
<evidence type="ECO:0000256" key="15">
    <source>
        <dbReference type="PIRNR" id="PIRNR000167"/>
    </source>
</evidence>
<comment type="function">
    <text evidence="13">Involved in the heme biosynthesis. Catalyzes the anaerobic oxidative decarboxylation of propionate groups of rings A and B of coproporphyrinogen III to yield the vinyl groups in protoporphyrinogen IX.</text>
</comment>
<dbReference type="GO" id="GO:0051989">
    <property type="term" value="F:coproporphyrinogen dehydrogenase activity"/>
    <property type="evidence" value="ECO:0007669"/>
    <property type="project" value="UniProtKB-EC"/>
</dbReference>
<dbReference type="eggNOG" id="COG0635">
    <property type="taxonomic scope" value="Bacteria"/>
</dbReference>
<comment type="pathway">
    <text evidence="2 15">Porphyrin-containing compound metabolism; protoporphyrin-IX biosynthesis; protoporphyrinogen-IX from coproporphyrinogen-III (AdoMet route): step 1/1.</text>
</comment>
<dbReference type="PIRSF" id="PIRSF000167">
    <property type="entry name" value="HemN"/>
    <property type="match status" value="1"/>
</dbReference>
<dbReference type="GO" id="GO:0004109">
    <property type="term" value="F:coproporphyrinogen oxidase activity"/>
    <property type="evidence" value="ECO:0007669"/>
    <property type="project" value="InterPro"/>
</dbReference>
<comment type="similarity">
    <text evidence="3 15">Belongs to the anaerobic coproporphyrinogen-III oxidase family.</text>
</comment>
<evidence type="ECO:0000313" key="19">
    <source>
        <dbReference type="EMBL" id="KCZ51014.1"/>
    </source>
</evidence>
<dbReference type="EC" id="1.3.98.3" evidence="15"/>
<organism evidence="19 20">
    <name type="scientific">Hyphomonas beringensis</name>
    <dbReference type="NCBI Taxonomy" id="1280946"/>
    <lineage>
        <taxon>Bacteria</taxon>
        <taxon>Pseudomonadati</taxon>
        <taxon>Pseudomonadota</taxon>
        <taxon>Alphaproteobacteria</taxon>
        <taxon>Hyphomonadales</taxon>
        <taxon>Hyphomonadaceae</taxon>
        <taxon>Hyphomonas</taxon>
    </lineage>
</organism>
<evidence type="ECO:0000256" key="13">
    <source>
        <dbReference type="ARBA" id="ARBA00024295"/>
    </source>
</evidence>
<feature type="binding site" evidence="16">
    <location>
        <position position="179"/>
    </location>
    <ligand>
        <name>S-adenosyl-L-methionine</name>
        <dbReference type="ChEBI" id="CHEBI:59789"/>
        <label>2</label>
    </ligand>
</feature>
<dbReference type="InterPro" id="IPR006638">
    <property type="entry name" value="Elp3/MiaA/NifB-like_rSAM"/>
</dbReference>
<evidence type="ECO:0000256" key="12">
    <source>
        <dbReference type="ARBA" id="ARBA00023244"/>
    </source>
</evidence>
<feature type="binding site" evidence="16">
    <location>
        <begin position="62"/>
        <end position="64"/>
    </location>
    <ligand>
        <name>S-adenosyl-L-methionine</name>
        <dbReference type="ChEBI" id="CHEBI:59789"/>
        <label>2</label>
    </ligand>
</feature>
<feature type="binding site" evidence="16">
    <location>
        <position position="140"/>
    </location>
    <ligand>
        <name>S-adenosyl-L-methionine</name>
        <dbReference type="ChEBI" id="CHEBI:59789"/>
        <label>1</label>
    </ligand>
</feature>
<keyword evidence="9 15" id="KW-0560">Oxidoreductase</keyword>
<evidence type="ECO:0000256" key="2">
    <source>
        <dbReference type="ARBA" id="ARBA00004785"/>
    </source>
</evidence>
<evidence type="ECO:0000256" key="17">
    <source>
        <dbReference type="PIRSR" id="PIRSR000167-2"/>
    </source>
</evidence>
<dbReference type="Gene3D" id="1.10.10.920">
    <property type="match status" value="1"/>
</dbReference>
<evidence type="ECO:0000256" key="10">
    <source>
        <dbReference type="ARBA" id="ARBA00023004"/>
    </source>
</evidence>
<keyword evidence="7 15" id="KW-0949">S-adenosyl-L-methionine</keyword>
<evidence type="ECO:0000259" key="18">
    <source>
        <dbReference type="PROSITE" id="PS51918"/>
    </source>
</evidence>
<dbReference type="InterPro" id="IPR058240">
    <property type="entry name" value="rSAM_sf"/>
</dbReference>
<dbReference type="AlphaFoldDB" id="A0A062U2Z8"/>
<evidence type="ECO:0000256" key="14">
    <source>
        <dbReference type="ARBA" id="ARBA00048321"/>
    </source>
</evidence>
<comment type="catalytic activity">
    <reaction evidence="14 15">
        <text>coproporphyrinogen III + 2 S-adenosyl-L-methionine = protoporphyrinogen IX + 2 5'-deoxyadenosine + 2 L-methionine + 2 CO2</text>
        <dbReference type="Rhea" id="RHEA:15425"/>
        <dbReference type="ChEBI" id="CHEBI:16526"/>
        <dbReference type="ChEBI" id="CHEBI:17319"/>
        <dbReference type="ChEBI" id="CHEBI:57307"/>
        <dbReference type="ChEBI" id="CHEBI:57309"/>
        <dbReference type="ChEBI" id="CHEBI:57844"/>
        <dbReference type="ChEBI" id="CHEBI:59789"/>
        <dbReference type="EC" id="1.3.98.3"/>
    </reaction>
</comment>
<keyword evidence="5 15" id="KW-0004">4Fe-4S</keyword>
<evidence type="ECO:0000256" key="5">
    <source>
        <dbReference type="ARBA" id="ARBA00022485"/>
    </source>
</evidence>
<dbReference type="InterPro" id="IPR007197">
    <property type="entry name" value="rSAM"/>
</dbReference>
<keyword evidence="8 15" id="KW-0479">Metal-binding</keyword>
<dbReference type="InterPro" id="IPR034505">
    <property type="entry name" value="Coproporphyrinogen-III_oxidase"/>
</dbReference>
<dbReference type="SFLD" id="SFLDG01065">
    <property type="entry name" value="anaerobic_coproporphyrinogen-I"/>
    <property type="match status" value="1"/>
</dbReference>
<keyword evidence="20" id="KW-1185">Reference proteome</keyword>
<dbReference type="EMBL" id="AWFF01000098">
    <property type="protein sequence ID" value="KCZ51014.1"/>
    <property type="molecule type" value="Genomic_DNA"/>
</dbReference>
<dbReference type="PATRIC" id="fig|1280946.3.peg.3413"/>
<evidence type="ECO:0000256" key="4">
    <source>
        <dbReference type="ARBA" id="ARBA00011245"/>
    </source>
</evidence>
<feature type="binding site" evidence="17">
    <location>
        <position position="63"/>
    </location>
    <ligand>
        <name>[4Fe-4S] cluster</name>
        <dbReference type="ChEBI" id="CHEBI:49883"/>
        <note>4Fe-4S-S-AdoMet</note>
    </ligand>
</feature>
<feature type="binding site" evidence="16">
    <location>
        <position position="50"/>
    </location>
    <ligand>
        <name>S-adenosyl-L-methionine</name>
        <dbReference type="ChEBI" id="CHEBI:59789"/>
        <label>1</label>
    </ligand>
</feature>
<proteinExistence type="inferred from homology"/>
<sequence length="449" mass="49841">MRQDWISLATARLPRYTSYPTAADFSDMPDGHAVRSAMDRITPETSLGVYVHVPFCEKLCWYCGCATTVPNGYRRVSSFVDVLMKEIDVWRNHLPAHADMRHLHFGGGSPNSLNCGDFREIINHIKLAFGVDEDIEIDIELDPRTTTDAFIETLASCGVTRASLGVQTLSDPVQKAINRIQPRHMVTAKLAHLRQNGIRRINMDLMYGLPLQTREDVKEAAQYAADVGADRISLFGYAHVPWFAKHQRAIRDEDLPGLEERFEQARVGHEVLTGEGYVAIGLDHYARPEDSLAQSLRDGTIRRTFQGYTDNPCKTLIGLGPSAISEMPGGFFQTSKAQPIWRAQVEGGVLPISRGVLQSADDKVRARAIETVMSTMRVDIADVAREMRAPVRALEPALDAARKLEPLGLCTVSGTIVEVPEEARMMLRTVASCFDWRLASSEGRHAVAV</sequence>
<dbReference type="RefSeq" id="WP_051601739.1">
    <property type="nucleotide sequence ID" value="NZ_AWFF01000098.1"/>
</dbReference>
<feature type="binding site" evidence="16">
    <location>
        <position position="107"/>
    </location>
    <ligand>
        <name>S-adenosyl-L-methionine</name>
        <dbReference type="ChEBI" id="CHEBI:59789"/>
        <label>1</label>
    </ligand>
</feature>
<dbReference type="STRING" id="1280946.HY29_06590"/>
<dbReference type="InterPro" id="IPR004558">
    <property type="entry name" value="Coprogen_oxidase_HemN"/>
</dbReference>
<gene>
    <name evidence="19" type="ORF">HY29_06590</name>
</gene>
<dbReference type="Pfam" id="PF04055">
    <property type="entry name" value="Radical_SAM"/>
    <property type="match status" value="1"/>
</dbReference>
<accession>A0A062U2Z8</accession>
<dbReference type="PROSITE" id="PS51918">
    <property type="entry name" value="RADICAL_SAM"/>
    <property type="match status" value="1"/>
</dbReference>
<dbReference type="SMART" id="SM00729">
    <property type="entry name" value="Elp3"/>
    <property type="match status" value="1"/>
</dbReference>
<evidence type="ECO:0000256" key="11">
    <source>
        <dbReference type="ARBA" id="ARBA00023014"/>
    </source>
</evidence>
<feature type="binding site" evidence="16">
    <location>
        <position position="204"/>
    </location>
    <ligand>
        <name>S-adenosyl-L-methionine</name>
        <dbReference type="ChEBI" id="CHEBI:59789"/>
        <label>2</label>
    </ligand>
</feature>
<evidence type="ECO:0000256" key="3">
    <source>
        <dbReference type="ARBA" id="ARBA00005493"/>
    </source>
</evidence>
<dbReference type="UniPathway" id="UPA00251">
    <property type="reaction ID" value="UER00323"/>
</dbReference>
<feature type="binding site" evidence="17">
    <location>
        <position position="56"/>
    </location>
    <ligand>
        <name>[4Fe-4S] cluster</name>
        <dbReference type="ChEBI" id="CHEBI:49883"/>
        <note>4Fe-4S-S-AdoMet</note>
    </ligand>
</feature>
<dbReference type="GO" id="GO:0006782">
    <property type="term" value="P:protoporphyrinogen IX biosynthetic process"/>
    <property type="evidence" value="ECO:0007669"/>
    <property type="project" value="UniProtKB-UniPathway"/>
</dbReference>
<feature type="binding site" evidence="17">
    <location>
        <position position="60"/>
    </location>
    <ligand>
        <name>[4Fe-4S] cluster</name>
        <dbReference type="ChEBI" id="CHEBI:49883"/>
        <note>4Fe-4S-S-AdoMet</note>
    </ligand>
</feature>
<keyword evidence="11 15" id="KW-0411">Iron-sulfur</keyword>
<comment type="cofactor">
    <cofactor evidence="15 17">
        <name>[4Fe-4S] cluster</name>
        <dbReference type="ChEBI" id="CHEBI:49883"/>
    </cofactor>
    <text evidence="15 17">Binds 1 [4Fe-4S] cluster. The cluster is coordinated with 3 cysteines and an exchangeable S-adenosyl-L-methionine.</text>
</comment>
<dbReference type="Gene3D" id="3.80.30.20">
    <property type="entry name" value="tm_1862 like domain"/>
    <property type="match status" value="1"/>
</dbReference>
<dbReference type="SFLD" id="SFLDG01082">
    <property type="entry name" value="B12-binding_domain_containing"/>
    <property type="match status" value="1"/>
</dbReference>
<dbReference type="GO" id="GO:0051539">
    <property type="term" value="F:4 iron, 4 sulfur cluster binding"/>
    <property type="evidence" value="ECO:0007669"/>
    <property type="project" value="UniProtKB-KW"/>
</dbReference>
<comment type="subcellular location">
    <subcellularLocation>
        <location evidence="1 15">Cytoplasm</location>
    </subcellularLocation>
</comment>
<evidence type="ECO:0000256" key="7">
    <source>
        <dbReference type="ARBA" id="ARBA00022691"/>
    </source>
</evidence>
<keyword evidence="10 15" id="KW-0408">Iron</keyword>
<feature type="binding site" evidence="16">
    <location>
        <position position="238"/>
    </location>
    <ligand>
        <name>S-adenosyl-L-methionine</name>
        <dbReference type="ChEBI" id="CHEBI:59789"/>
        <label>2</label>
    </ligand>
</feature>